<gene>
    <name evidence="17" type="ORF">FOA43_002317</name>
</gene>
<dbReference type="OrthoDB" id="432685at2759"/>
<evidence type="ECO:0000256" key="8">
    <source>
        <dbReference type="ARBA" id="ARBA00022989"/>
    </source>
</evidence>
<comment type="subcellular location">
    <subcellularLocation>
        <location evidence="2">Mitochondrion outer membrane</location>
    </subcellularLocation>
</comment>
<dbReference type="InterPro" id="IPR017938">
    <property type="entry name" value="Riboflavin_synthase-like_b-brl"/>
</dbReference>
<dbReference type="KEGG" id="bnn:FOA43_002317"/>
<dbReference type="InterPro" id="IPR008333">
    <property type="entry name" value="Cbr1-like_FAD-bd_dom"/>
</dbReference>
<dbReference type="InterPro" id="IPR001834">
    <property type="entry name" value="CBR-like"/>
</dbReference>
<evidence type="ECO:0000313" key="18">
    <source>
        <dbReference type="Proteomes" id="UP000662931"/>
    </source>
</evidence>
<dbReference type="PANTHER" id="PTHR19370">
    <property type="entry name" value="NADH-CYTOCHROME B5 REDUCTASE"/>
    <property type="match status" value="1"/>
</dbReference>
<feature type="binding site" evidence="13">
    <location>
        <position position="144"/>
    </location>
    <ligand>
        <name>FAD</name>
        <dbReference type="ChEBI" id="CHEBI:57692"/>
    </ligand>
</feature>
<evidence type="ECO:0000256" key="2">
    <source>
        <dbReference type="ARBA" id="ARBA00004294"/>
    </source>
</evidence>
<evidence type="ECO:0000256" key="10">
    <source>
        <dbReference type="ARBA" id="ARBA00023027"/>
    </source>
</evidence>
<comment type="cofactor">
    <cofactor evidence="1 13 14">
        <name>FAD</name>
        <dbReference type="ChEBI" id="CHEBI:57692"/>
    </cofactor>
</comment>
<feature type="domain" description="FAD-binding FR-type" evidence="16">
    <location>
        <begin position="65"/>
        <end position="168"/>
    </location>
</feature>
<protein>
    <recommendedName>
        <fullName evidence="14">NADH-cytochrome b5 reductase</fullName>
        <ecNumber evidence="14">1.6.2.2</ecNumber>
    </recommendedName>
</protein>
<evidence type="ECO:0000256" key="1">
    <source>
        <dbReference type="ARBA" id="ARBA00001974"/>
    </source>
</evidence>
<evidence type="ECO:0000256" key="4">
    <source>
        <dbReference type="ARBA" id="ARBA00022630"/>
    </source>
</evidence>
<comment type="similarity">
    <text evidence="3 14">Belongs to the flavoprotein pyridine nucleotide cytochrome reductase family.</text>
</comment>
<evidence type="ECO:0000256" key="11">
    <source>
        <dbReference type="ARBA" id="ARBA00023128"/>
    </source>
</evidence>
<name>A0A875S202_EENNA</name>
<dbReference type="InterPro" id="IPR039261">
    <property type="entry name" value="FNR_nucleotide-bd"/>
</dbReference>
<feature type="binding site" evidence="13">
    <location>
        <position position="117"/>
    </location>
    <ligand>
        <name>FAD</name>
        <dbReference type="ChEBI" id="CHEBI:57692"/>
    </ligand>
</feature>
<keyword evidence="10 14" id="KW-0520">NAD</keyword>
<keyword evidence="18" id="KW-1185">Reference proteome</keyword>
<dbReference type="SUPFAM" id="SSF52343">
    <property type="entry name" value="Ferredoxin reductase-like, C-terminal NADP-linked domain"/>
    <property type="match status" value="1"/>
</dbReference>
<feature type="binding site" evidence="13">
    <location>
        <position position="136"/>
    </location>
    <ligand>
        <name>FAD</name>
        <dbReference type="ChEBI" id="CHEBI:57692"/>
    </ligand>
</feature>
<comment type="catalytic activity">
    <reaction evidence="14">
        <text>2 Fe(III)-[cytochrome b5] + NADH = 2 Fe(II)-[cytochrome b5] + NAD(+) + H(+)</text>
        <dbReference type="Rhea" id="RHEA:46680"/>
        <dbReference type="Rhea" id="RHEA-COMP:10438"/>
        <dbReference type="Rhea" id="RHEA-COMP:10439"/>
        <dbReference type="ChEBI" id="CHEBI:15378"/>
        <dbReference type="ChEBI" id="CHEBI:29033"/>
        <dbReference type="ChEBI" id="CHEBI:29034"/>
        <dbReference type="ChEBI" id="CHEBI:57540"/>
        <dbReference type="ChEBI" id="CHEBI:57945"/>
        <dbReference type="EC" id="1.6.2.2"/>
    </reaction>
</comment>
<evidence type="ECO:0000256" key="6">
    <source>
        <dbReference type="ARBA" id="ARBA00022787"/>
    </source>
</evidence>
<dbReference type="AlphaFoldDB" id="A0A875S202"/>
<dbReference type="SUPFAM" id="SSF63380">
    <property type="entry name" value="Riboflavin synthase domain-like"/>
    <property type="match status" value="1"/>
</dbReference>
<sequence length="307" mass="34957">MASAEDKRDLLKTPLHGIYIPTALCLGGTAILHVQYVPYMVAILAVFFGFHFVRVRMHRPIMSSTIFQPYKLTDMTIASKNTAIYRFKLDKEYDILSIPVGQHLACRVNINGKEEIRYYTPISNQFDKGFFDIMVKSYTDGTVSRYFAGLKPGQTVDFKGPVGRISYQPNMASQLYMIAGGSGITPMLQVMAAIITTPEDTTEVHFLYANETRNDILLKDELDDTAKRYPYFSVTYTLTHPPENWDGQTGYITKKMLEDFLPEPSPNRRVFVCGPVSMRKNILQYTEELGWEKGVLNSVQDDQVFCF</sequence>
<dbReference type="PROSITE" id="PS51384">
    <property type="entry name" value="FAD_FR"/>
    <property type="match status" value="1"/>
</dbReference>
<dbReference type="GeneID" id="62195718"/>
<evidence type="ECO:0000256" key="15">
    <source>
        <dbReference type="SAM" id="Phobius"/>
    </source>
</evidence>
<dbReference type="PRINTS" id="PR00406">
    <property type="entry name" value="CYTB5RDTASE"/>
</dbReference>
<evidence type="ECO:0000256" key="3">
    <source>
        <dbReference type="ARBA" id="ARBA00006105"/>
    </source>
</evidence>
<dbReference type="Gene3D" id="3.40.50.80">
    <property type="entry name" value="Nucleotide-binding domain of ferredoxin-NADP reductase (FNR) module"/>
    <property type="match status" value="1"/>
</dbReference>
<dbReference type="GO" id="GO:0090524">
    <property type="term" value="F:cytochrome-b5 reductase activity, acting on NADH"/>
    <property type="evidence" value="ECO:0007669"/>
    <property type="project" value="UniProtKB-EC"/>
</dbReference>
<dbReference type="GO" id="GO:0005741">
    <property type="term" value="C:mitochondrial outer membrane"/>
    <property type="evidence" value="ECO:0007669"/>
    <property type="project" value="UniProtKB-SubCell"/>
</dbReference>
<evidence type="ECO:0000256" key="14">
    <source>
        <dbReference type="RuleBase" id="RU361226"/>
    </source>
</evidence>
<keyword evidence="5 15" id="KW-0812">Transmembrane</keyword>
<dbReference type="RefSeq" id="XP_038778543.1">
    <property type="nucleotide sequence ID" value="XM_038922615.1"/>
</dbReference>
<keyword evidence="8 15" id="KW-1133">Transmembrane helix</keyword>
<evidence type="ECO:0000256" key="13">
    <source>
        <dbReference type="PIRSR" id="PIRSR601834-1"/>
    </source>
</evidence>
<dbReference type="Gene3D" id="2.40.30.10">
    <property type="entry name" value="Translation factors"/>
    <property type="match status" value="1"/>
</dbReference>
<evidence type="ECO:0000256" key="12">
    <source>
        <dbReference type="ARBA" id="ARBA00023136"/>
    </source>
</evidence>
<reference evidence="17" key="1">
    <citation type="submission" date="2020-10" db="EMBL/GenBank/DDBJ databases">
        <authorList>
            <person name="Roach M.J.R."/>
        </authorList>
    </citation>
    <scope>NUCLEOTIDE SEQUENCE</scope>
    <source>
        <strain evidence="17">CBS 1945</strain>
    </source>
</reference>
<dbReference type="InterPro" id="IPR001709">
    <property type="entry name" value="Flavoprot_Pyr_Nucl_cyt_Rdtase"/>
</dbReference>
<dbReference type="InterPro" id="IPR001433">
    <property type="entry name" value="OxRdtase_FAD/NAD-bd"/>
</dbReference>
<keyword evidence="4 13" id="KW-0285">Flavoprotein</keyword>
<dbReference type="Pfam" id="PF00175">
    <property type="entry name" value="NAD_binding_1"/>
    <property type="match status" value="1"/>
</dbReference>
<dbReference type="PANTHER" id="PTHR19370:SF143">
    <property type="entry name" value="PLASMA MEMBRANE-ASSOCIATED COENZYME Q6 REDUCTASE PGA3"/>
    <property type="match status" value="1"/>
</dbReference>
<evidence type="ECO:0000256" key="9">
    <source>
        <dbReference type="ARBA" id="ARBA00023002"/>
    </source>
</evidence>
<evidence type="ECO:0000256" key="7">
    <source>
        <dbReference type="ARBA" id="ARBA00022827"/>
    </source>
</evidence>
<dbReference type="CDD" id="cd06183">
    <property type="entry name" value="cyt_b5_reduct_like"/>
    <property type="match status" value="1"/>
</dbReference>
<dbReference type="FunFam" id="2.40.30.10:FF:000069">
    <property type="entry name" value="NADH-cytochrome b5 reductase"/>
    <property type="match status" value="1"/>
</dbReference>
<organism evidence="17 18">
    <name type="scientific">Eeniella nana</name>
    <name type="common">Yeast</name>
    <name type="synonym">Brettanomyces nanus</name>
    <dbReference type="NCBI Taxonomy" id="13502"/>
    <lineage>
        <taxon>Eukaryota</taxon>
        <taxon>Fungi</taxon>
        <taxon>Dikarya</taxon>
        <taxon>Ascomycota</taxon>
        <taxon>Saccharomycotina</taxon>
        <taxon>Pichiomycetes</taxon>
        <taxon>Pichiales</taxon>
        <taxon>Pichiaceae</taxon>
        <taxon>Brettanomyces</taxon>
    </lineage>
</organism>
<dbReference type="FunFam" id="3.40.50.80:FF:000009">
    <property type="entry name" value="NADH-cytochrome b5 reductase"/>
    <property type="match status" value="1"/>
</dbReference>
<evidence type="ECO:0000256" key="5">
    <source>
        <dbReference type="ARBA" id="ARBA00022692"/>
    </source>
</evidence>
<feature type="binding site" evidence="13">
    <location>
        <position position="119"/>
    </location>
    <ligand>
        <name>FAD</name>
        <dbReference type="ChEBI" id="CHEBI:57692"/>
    </ligand>
</feature>
<keyword evidence="9 14" id="KW-0560">Oxidoreductase</keyword>
<dbReference type="EC" id="1.6.2.2" evidence="14"/>
<feature type="transmembrane region" description="Helical" evidence="15">
    <location>
        <begin position="36"/>
        <end position="53"/>
    </location>
</feature>
<dbReference type="GO" id="GO:0006696">
    <property type="term" value="P:ergosterol biosynthetic process"/>
    <property type="evidence" value="ECO:0007669"/>
    <property type="project" value="TreeGrafter"/>
</dbReference>
<dbReference type="Pfam" id="PF00970">
    <property type="entry name" value="FAD_binding_6"/>
    <property type="match status" value="1"/>
</dbReference>
<feature type="binding site" evidence="13">
    <location>
        <position position="143"/>
    </location>
    <ligand>
        <name>FAD</name>
        <dbReference type="ChEBI" id="CHEBI:57692"/>
    </ligand>
</feature>
<dbReference type="Proteomes" id="UP000662931">
    <property type="component" value="Chromosome 2"/>
</dbReference>
<keyword evidence="12 15" id="KW-0472">Membrane</keyword>
<dbReference type="InterPro" id="IPR017927">
    <property type="entry name" value="FAD-bd_FR_type"/>
</dbReference>
<proteinExistence type="inferred from homology"/>
<evidence type="ECO:0000259" key="16">
    <source>
        <dbReference type="PROSITE" id="PS51384"/>
    </source>
</evidence>
<keyword evidence="7 13" id="KW-0274">FAD</keyword>
<keyword evidence="6" id="KW-1000">Mitochondrion outer membrane</keyword>
<dbReference type="EMBL" id="CP064813">
    <property type="protein sequence ID" value="QPG74978.1"/>
    <property type="molecule type" value="Genomic_DNA"/>
</dbReference>
<feature type="binding site" evidence="13">
    <location>
        <position position="185"/>
    </location>
    <ligand>
        <name>FAD</name>
        <dbReference type="ChEBI" id="CHEBI:57692"/>
    </ligand>
</feature>
<dbReference type="PRINTS" id="PR00371">
    <property type="entry name" value="FPNCR"/>
</dbReference>
<keyword evidence="11" id="KW-0496">Mitochondrion</keyword>
<accession>A0A875S202</accession>
<evidence type="ECO:0000313" key="17">
    <source>
        <dbReference type="EMBL" id="QPG74978.1"/>
    </source>
</evidence>